<dbReference type="GeneID" id="113154674"/>
<dbReference type="RefSeq" id="XP_026204784.1">
    <property type="nucleotide sequence ID" value="XM_026348999.1"/>
</dbReference>
<evidence type="ECO:0008006" key="4">
    <source>
        <dbReference type="Google" id="ProtNLM"/>
    </source>
</evidence>
<reference evidence="2" key="2">
    <citation type="submission" date="2025-08" db="UniProtKB">
        <authorList>
            <consortium name="Ensembl"/>
        </authorList>
    </citation>
    <scope>IDENTIFICATION</scope>
</reference>
<dbReference type="RefSeq" id="XP_026204785.1">
    <property type="nucleotide sequence ID" value="XM_026349000.1"/>
</dbReference>
<sequence>MKFALIAAVVLLALAQGSFAQDAADLAKLGQYFEELRTKVTEELSQMMNNKDLTGQARTLLEDGKTQLEPLATQLQDQIKTVATNVEEQIRPLAANVQAHMQPVLDNFQRQIEAIFQKITEAKAIGN</sequence>
<evidence type="ECO:0000256" key="1">
    <source>
        <dbReference type="SAM" id="SignalP"/>
    </source>
</evidence>
<reference evidence="2" key="1">
    <citation type="submission" date="2021-04" db="EMBL/GenBank/DDBJ databases">
        <authorList>
            <consortium name="Wellcome Sanger Institute Data Sharing"/>
        </authorList>
    </citation>
    <scope>NUCLEOTIDE SEQUENCE [LARGE SCALE GENOMIC DNA]</scope>
</reference>
<dbReference type="AlphaFoldDB" id="A0A7N6A3X6"/>
<evidence type="ECO:0000313" key="2">
    <source>
        <dbReference type="Ensembl" id="ENSATEP00000043063.1"/>
    </source>
</evidence>
<accession>A0A7N6A3X6</accession>
<dbReference type="Ensembl" id="ENSATET00000058266.2">
    <property type="protein sequence ID" value="ENSATEP00000043063.1"/>
    <property type="gene ID" value="ENSATEG00000027797.2"/>
</dbReference>
<feature type="chain" id="PRO_5031069430" description="Antifreeze protein type IV" evidence="1">
    <location>
        <begin position="21"/>
        <end position="127"/>
    </location>
</feature>
<dbReference type="GeneTree" id="ENSGT00760000119766"/>
<dbReference type="Proteomes" id="UP000265040">
    <property type="component" value="Chromosome 11"/>
</dbReference>
<dbReference type="SUPFAM" id="SSF58113">
    <property type="entry name" value="Apolipoprotein A-I"/>
    <property type="match status" value="1"/>
</dbReference>
<keyword evidence="3" id="KW-1185">Reference proteome</keyword>
<reference evidence="2" key="3">
    <citation type="submission" date="2025-09" db="UniProtKB">
        <authorList>
            <consortium name="Ensembl"/>
        </authorList>
    </citation>
    <scope>IDENTIFICATION</scope>
</reference>
<dbReference type="OMA" id="QSAVMKF"/>
<organism evidence="2 3">
    <name type="scientific">Anabas testudineus</name>
    <name type="common">Climbing perch</name>
    <name type="synonym">Anthias testudineus</name>
    <dbReference type="NCBI Taxonomy" id="64144"/>
    <lineage>
        <taxon>Eukaryota</taxon>
        <taxon>Metazoa</taxon>
        <taxon>Chordata</taxon>
        <taxon>Craniata</taxon>
        <taxon>Vertebrata</taxon>
        <taxon>Euteleostomi</taxon>
        <taxon>Actinopterygii</taxon>
        <taxon>Neopterygii</taxon>
        <taxon>Teleostei</taxon>
        <taxon>Neoteleostei</taxon>
        <taxon>Acanthomorphata</taxon>
        <taxon>Anabantaria</taxon>
        <taxon>Anabantiformes</taxon>
        <taxon>Anabantoidei</taxon>
        <taxon>Anabantidae</taxon>
        <taxon>Anabas</taxon>
    </lineage>
</organism>
<dbReference type="RefSeq" id="XP_026204783.1">
    <property type="nucleotide sequence ID" value="XM_026348998.1"/>
</dbReference>
<name>A0A7N6A3X6_ANATE</name>
<protein>
    <recommendedName>
        <fullName evidence="4">Antifreeze protein type IV</fullName>
    </recommendedName>
</protein>
<dbReference type="OrthoDB" id="8446556at2759"/>
<evidence type="ECO:0000313" key="3">
    <source>
        <dbReference type="Proteomes" id="UP000265040"/>
    </source>
</evidence>
<proteinExistence type="predicted"/>
<dbReference type="Gene3D" id="6.10.250.100">
    <property type="match status" value="1"/>
</dbReference>
<dbReference type="InParanoid" id="A0A7N6A3X6"/>
<feature type="signal peptide" evidence="1">
    <location>
        <begin position="1"/>
        <end position="20"/>
    </location>
</feature>
<keyword evidence="1" id="KW-0732">Signal</keyword>